<feature type="compositionally biased region" description="Basic and acidic residues" evidence="6">
    <location>
        <begin position="155"/>
        <end position="168"/>
    </location>
</feature>
<keyword evidence="4 5" id="KW-0804">Transcription</keyword>
<reference evidence="9 10" key="1">
    <citation type="submission" date="2023-08" db="EMBL/GenBank/DDBJ databases">
        <title>Nocardioides seae sp. nov., a bacterium isolated from a soil.</title>
        <authorList>
            <person name="Wang X."/>
        </authorList>
    </citation>
    <scope>NUCLEOTIDE SEQUENCE [LARGE SCALE GENOMIC DNA]</scope>
    <source>
        <strain evidence="9 10">YZH12</strain>
    </source>
</reference>
<comment type="subcellular location">
    <subcellularLocation>
        <location evidence="5">Cytoplasm</location>
    </subcellularLocation>
</comment>
<comment type="function">
    <text evidence="5">Sigma factors are initiation factors that promote the attachment of RNA polymerase to specific initiation sites and are then released. This sigma factor is the primary sigma factor during exponential growth.</text>
</comment>
<protein>
    <recommendedName>
        <fullName evidence="5">RNA polymerase sigma factor SigA</fullName>
    </recommendedName>
</protein>
<dbReference type="Pfam" id="PF04545">
    <property type="entry name" value="Sigma70_r4"/>
    <property type="match status" value="1"/>
</dbReference>
<evidence type="ECO:0000256" key="5">
    <source>
        <dbReference type="HAMAP-Rule" id="MF_00963"/>
    </source>
</evidence>
<keyword evidence="5" id="KW-0963">Cytoplasm</keyword>
<dbReference type="InterPro" id="IPR050239">
    <property type="entry name" value="Sigma-70_RNA_pol_init_factors"/>
</dbReference>
<keyword evidence="3 5" id="KW-0238">DNA-binding</keyword>
<dbReference type="InterPro" id="IPR036388">
    <property type="entry name" value="WH-like_DNA-bd_sf"/>
</dbReference>
<evidence type="ECO:0000259" key="8">
    <source>
        <dbReference type="PROSITE" id="PS00716"/>
    </source>
</evidence>
<dbReference type="InterPro" id="IPR007624">
    <property type="entry name" value="RNA_pol_sigma70_r3"/>
</dbReference>
<gene>
    <name evidence="5" type="primary">sigA</name>
    <name evidence="9" type="ORF">RDV89_15940</name>
</gene>
<dbReference type="CDD" id="cd06171">
    <property type="entry name" value="Sigma70_r4"/>
    <property type="match status" value="1"/>
</dbReference>
<feature type="region of interest" description="Sigma-70 factor domain-2" evidence="5">
    <location>
        <begin position="283"/>
        <end position="353"/>
    </location>
</feature>
<dbReference type="SUPFAM" id="SSF88659">
    <property type="entry name" value="Sigma3 and sigma4 domains of RNA polymerase sigma factors"/>
    <property type="match status" value="2"/>
</dbReference>
<evidence type="ECO:0000313" key="10">
    <source>
        <dbReference type="Proteomes" id="UP001268542"/>
    </source>
</evidence>
<dbReference type="InterPro" id="IPR014284">
    <property type="entry name" value="RNA_pol_sigma-70_dom"/>
</dbReference>
<dbReference type="NCBIfam" id="TIGR02937">
    <property type="entry name" value="sigma70-ECF"/>
    <property type="match status" value="1"/>
</dbReference>
<dbReference type="HAMAP" id="MF_00963">
    <property type="entry name" value="Sigma70_RpoD_SigA"/>
    <property type="match status" value="1"/>
</dbReference>
<evidence type="ECO:0000256" key="1">
    <source>
        <dbReference type="ARBA" id="ARBA00023015"/>
    </source>
</evidence>
<evidence type="ECO:0000256" key="6">
    <source>
        <dbReference type="SAM" id="MobiDB-lite"/>
    </source>
</evidence>
<feature type="region of interest" description="Disordered" evidence="6">
    <location>
        <begin position="148"/>
        <end position="171"/>
    </location>
</feature>
<organism evidence="9 10">
    <name type="scientific">Nocardioides imazamoxiresistens</name>
    <dbReference type="NCBI Taxonomy" id="3231893"/>
    <lineage>
        <taxon>Bacteria</taxon>
        <taxon>Bacillati</taxon>
        <taxon>Actinomycetota</taxon>
        <taxon>Actinomycetes</taxon>
        <taxon>Propionibacteriales</taxon>
        <taxon>Nocardioidaceae</taxon>
        <taxon>Nocardioides</taxon>
    </lineage>
</organism>
<evidence type="ECO:0000313" key="9">
    <source>
        <dbReference type="EMBL" id="MDT9594576.1"/>
    </source>
</evidence>
<dbReference type="Gene3D" id="1.10.10.10">
    <property type="entry name" value="Winged helix-like DNA-binding domain superfamily/Winged helix DNA-binding domain"/>
    <property type="match status" value="2"/>
</dbReference>
<dbReference type="InterPro" id="IPR009042">
    <property type="entry name" value="RNA_pol_sigma70_r1_2"/>
</dbReference>
<sequence>MASIPRKKLPDEVLTHPAVTALVEQGSATGVVTPDAVRQASEDAAIEPIHLKALLAHLSTHGITVDIGAASTRAVAASSTRKKTTATATAKKATAKKTAAKPAAKKAAAAKATAVVEDDAEGDEGDEAVDVEGIEEVDLGEELVIETGDGEDSDKEPTKIGPDGKKILPDIPDDQFEKDVAADPTIKQDEKEASFVVSAADDTDEPEQQVMVAGATADPVKDYLKQIGKVPLLNAEMEVELAKRIEAGLFAEEKLAKGGKISASALEELEWITDDGRRAKNHLLEANLRLVVSLAKRYTGRGMLFLDLIQEGNLGLIRAVEKFDYTKGYKFSTYATWWIRQAITRAMADQARTIRIPVHMVEVINKLARVQRQMLQDLGREPTPEELAKELDMTPEKVVEVQKYGREPISLHTPLGEDGDSEFGDLIEDSEAIVPADAVSFTLLQEQLHAVLDTLSEREAGVVSMRFGLTDGQPKTLDEIGKVYGVTRERIRQIESKTMSKLRHPSRSQVLRDYLD</sequence>
<evidence type="ECO:0000256" key="4">
    <source>
        <dbReference type="ARBA" id="ARBA00023163"/>
    </source>
</evidence>
<feature type="region of interest" description="Sigma-70 factor domain-4" evidence="5">
    <location>
        <begin position="451"/>
        <end position="504"/>
    </location>
</feature>
<dbReference type="Pfam" id="PF04542">
    <property type="entry name" value="Sigma70_r2"/>
    <property type="match status" value="1"/>
</dbReference>
<dbReference type="RefSeq" id="WP_315734471.1">
    <property type="nucleotide sequence ID" value="NZ_JAVYII010000007.1"/>
</dbReference>
<dbReference type="Gene3D" id="1.10.601.10">
    <property type="entry name" value="RNA Polymerase Primary Sigma Factor"/>
    <property type="match status" value="2"/>
</dbReference>
<dbReference type="EMBL" id="JAVYII010000007">
    <property type="protein sequence ID" value="MDT9594576.1"/>
    <property type="molecule type" value="Genomic_DNA"/>
</dbReference>
<comment type="subunit">
    <text evidence="5">Interacts transiently with the RNA polymerase catalytic core.</text>
</comment>
<dbReference type="InterPro" id="IPR007627">
    <property type="entry name" value="RNA_pol_sigma70_r2"/>
</dbReference>
<dbReference type="Pfam" id="PF00140">
    <property type="entry name" value="Sigma70_r1_2"/>
    <property type="match status" value="1"/>
</dbReference>
<comment type="similarity">
    <text evidence="5">Belongs to the sigma-70 factor family. RpoD/SigA subfamily.</text>
</comment>
<evidence type="ECO:0000259" key="7">
    <source>
        <dbReference type="PROSITE" id="PS00715"/>
    </source>
</evidence>
<dbReference type="Pfam" id="PF04539">
    <property type="entry name" value="Sigma70_r3"/>
    <property type="match status" value="1"/>
</dbReference>
<keyword evidence="1 5" id="KW-0805">Transcription regulation</keyword>
<dbReference type="PRINTS" id="PR00046">
    <property type="entry name" value="SIGMA70FCT"/>
</dbReference>
<dbReference type="PANTHER" id="PTHR30603:SF59">
    <property type="entry name" value="RNA POLYMERASE PRINCIPAL SIGMA FACTOR HRDA"/>
    <property type="match status" value="1"/>
</dbReference>
<dbReference type="InterPro" id="IPR000943">
    <property type="entry name" value="RNA_pol_sigma70"/>
</dbReference>
<comment type="caution">
    <text evidence="9">The sequence shown here is derived from an EMBL/GenBank/DDBJ whole genome shotgun (WGS) entry which is preliminary data.</text>
</comment>
<dbReference type="PANTHER" id="PTHR30603">
    <property type="entry name" value="RNA POLYMERASE SIGMA FACTOR RPO"/>
    <property type="match status" value="1"/>
</dbReference>
<feature type="domain" description="RNA polymerase sigma-70" evidence="7">
    <location>
        <begin position="307"/>
        <end position="320"/>
    </location>
</feature>
<dbReference type="PROSITE" id="PS00716">
    <property type="entry name" value="SIGMA70_2"/>
    <property type="match status" value="1"/>
</dbReference>
<evidence type="ECO:0000256" key="2">
    <source>
        <dbReference type="ARBA" id="ARBA00023082"/>
    </source>
</evidence>
<evidence type="ECO:0000256" key="3">
    <source>
        <dbReference type="ARBA" id="ARBA00023125"/>
    </source>
</evidence>
<dbReference type="NCBIfam" id="NF004561">
    <property type="entry name" value="PRK05901.1-3"/>
    <property type="match status" value="1"/>
</dbReference>
<feature type="DNA-binding region" description="H-T-H motif" evidence="5">
    <location>
        <begin position="477"/>
        <end position="496"/>
    </location>
</feature>
<keyword evidence="2 5" id="KW-0731">Sigma factor</keyword>
<dbReference type="InterPro" id="IPR028630">
    <property type="entry name" value="Sigma70_RpoD"/>
</dbReference>
<proteinExistence type="inferred from homology"/>
<dbReference type="InterPro" id="IPR012760">
    <property type="entry name" value="RNA_pol_sigma_RpoD_C"/>
</dbReference>
<name>A0ABU3Q0D3_9ACTN</name>
<feature type="short sequence motif" description="Interaction with polymerase core subunit RpoC" evidence="5">
    <location>
        <begin position="307"/>
        <end position="310"/>
    </location>
</feature>
<accession>A0ABU3Q0D3</accession>
<keyword evidence="10" id="KW-1185">Reference proteome</keyword>
<dbReference type="Proteomes" id="UP001268542">
    <property type="component" value="Unassembled WGS sequence"/>
</dbReference>
<feature type="region of interest" description="Sigma-70 factor domain-3" evidence="5">
    <location>
        <begin position="362"/>
        <end position="438"/>
    </location>
</feature>
<dbReference type="PROSITE" id="PS00715">
    <property type="entry name" value="SIGMA70_1"/>
    <property type="match status" value="1"/>
</dbReference>
<dbReference type="NCBIfam" id="TIGR02393">
    <property type="entry name" value="RpoD_Cterm"/>
    <property type="match status" value="1"/>
</dbReference>
<dbReference type="SUPFAM" id="SSF88946">
    <property type="entry name" value="Sigma2 domain of RNA polymerase sigma factors"/>
    <property type="match status" value="1"/>
</dbReference>
<dbReference type="InterPro" id="IPR013324">
    <property type="entry name" value="RNA_pol_sigma_r3/r4-like"/>
</dbReference>
<feature type="domain" description="RNA polymerase sigma-70" evidence="8">
    <location>
        <begin position="476"/>
        <end position="502"/>
    </location>
</feature>
<dbReference type="InterPro" id="IPR013325">
    <property type="entry name" value="RNA_pol_sigma_r2"/>
</dbReference>
<dbReference type="InterPro" id="IPR007630">
    <property type="entry name" value="RNA_pol_sigma70_r4"/>
</dbReference>